<dbReference type="OrthoDB" id="10396665at2759"/>
<reference evidence="3" key="1">
    <citation type="journal article" date="2017" name="Nat. Ecol. Evol.">
        <title>Genome expansion and lineage-specific genetic innovations in the forest pathogenic fungi Armillaria.</title>
        <authorList>
            <person name="Sipos G."/>
            <person name="Prasanna A.N."/>
            <person name="Walter M.C."/>
            <person name="O'Connor E."/>
            <person name="Balint B."/>
            <person name="Krizsan K."/>
            <person name="Kiss B."/>
            <person name="Hess J."/>
            <person name="Varga T."/>
            <person name="Slot J."/>
            <person name="Riley R."/>
            <person name="Boka B."/>
            <person name="Rigling D."/>
            <person name="Barry K."/>
            <person name="Lee J."/>
            <person name="Mihaltcheva S."/>
            <person name="LaButti K."/>
            <person name="Lipzen A."/>
            <person name="Waldron R."/>
            <person name="Moloney N.M."/>
            <person name="Sperisen C."/>
            <person name="Kredics L."/>
            <person name="Vagvoelgyi C."/>
            <person name="Patrignani A."/>
            <person name="Fitzpatrick D."/>
            <person name="Nagy I."/>
            <person name="Doyle S."/>
            <person name="Anderson J.B."/>
            <person name="Grigoriev I.V."/>
            <person name="Gueldener U."/>
            <person name="Muensterkoetter M."/>
            <person name="Nagy L.G."/>
        </authorList>
    </citation>
    <scope>NUCLEOTIDE SEQUENCE [LARGE SCALE GENOMIC DNA]</scope>
    <source>
        <strain evidence="3">Ar21-2</strain>
    </source>
</reference>
<evidence type="ECO:0000313" key="2">
    <source>
        <dbReference type="EMBL" id="PBK96277.1"/>
    </source>
</evidence>
<dbReference type="EMBL" id="KZ293650">
    <property type="protein sequence ID" value="PBK96277.1"/>
    <property type="molecule type" value="Genomic_DNA"/>
</dbReference>
<name>A0A2H3E4L5_ARMGA</name>
<evidence type="ECO:0000313" key="3">
    <source>
        <dbReference type="Proteomes" id="UP000217790"/>
    </source>
</evidence>
<gene>
    <name evidence="2" type="ORF">ARMGADRAFT_690730</name>
</gene>
<accession>A0A2H3E4L5</accession>
<evidence type="ECO:0000256" key="1">
    <source>
        <dbReference type="SAM" id="MobiDB-lite"/>
    </source>
</evidence>
<dbReference type="InParanoid" id="A0A2H3E4L5"/>
<feature type="compositionally biased region" description="Basic and acidic residues" evidence="1">
    <location>
        <begin position="107"/>
        <end position="125"/>
    </location>
</feature>
<proteinExistence type="predicted"/>
<protein>
    <submittedName>
        <fullName evidence="2">Uncharacterized protein</fullName>
    </submittedName>
</protein>
<keyword evidence="3" id="KW-1185">Reference proteome</keyword>
<dbReference type="AlphaFoldDB" id="A0A2H3E4L5"/>
<feature type="region of interest" description="Disordered" evidence="1">
    <location>
        <begin position="104"/>
        <end position="125"/>
    </location>
</feature>
<organism evidence="2 3">
    <name type="scientific">Armillaria gallica</name>
    <name type="common">Bulbous honey fungus</name>
    <name type="synonym">Armillaria bulbosa</name>
    <dbReference type="NCBI Taxonomy" id="47427"/>
    <lineage>
        <taxon>Eukaryota</taxon>
        <taxon>Fungi</taxon>
        <taxon>Dikarya</taxon>
        <taxon>Basidiomycota</taxon>
        <taxon>Agaricomycotina</taxon>
        <taxon>Agaricomycetes</taxon>
        <taxon>Agaricomycetidae</taxon>
        <taxon>Agaricales</taxon>
        <taxon>Marasmiineae</taxon>
        <taxon>Physalacriaceae</taxon>
        <taxon>Armillaria</taxon>
    </lineage>
</organism>
<sequence length="125" mass="13906">MAEFGCLGFLLGAFIDWSCRLSYAVVFDLVGCAVSTPHAMPPTRGLFTMLVTVVPFSFCLRSTAVCLLHPSYTSVYVKPGTTEVIAEAGQSRPILWNLIEHSPVGSETRRKEGKRRLAERDQRRE</sequence>
<dbReference type="Proteomes" id="UP000217790">
    <property type="component" value="Unassembled WGS sequence"/>
</dbReference>